<keyword evidence="1" id="KW-0346">Stress response</keyword>
<evidence type="ECO:0000313" key="6">
    <source>
        <dbReference type="Proteomes" id="UP000652761"/>
    </source>
</evidence>
<sequence>MTSLVPWDLWDPFDVGSVWPVWDTSRHDRGREDGGGGGALARTVPVDWCETPNAHIIRVDVPGVKREEVMVHVEDGNVLELQGEKAKEDAESGAGDTWHRRERRKLSFRRRFRLPENANMDAVHCSLAYGVLTVTVPKKETGGGERKVRAIEIS</sequence>
<evidence type="ECO:0000259" key="4">
    <source>
        <dbReference type="PROSITE" id="PS01031"/>
    </source>
</evidence>
<protein>
    <recommendedName>
        <fullName evidence="4">SHSP domain-containing protein</fullName>
    </recommendedName>
</protein>
<reference evidence="5" key="1">
    <citation type="submission" date="2017-07" db="EMBL/GenBank/DDBJ databases">
        <title>Taro Niue Genome Assembly and Annotation.</title>
        <authorList>
            <person name="Atibalentja N."/>
            <person name="Keating K."/>
            <person name="Fields C.J."/>
        </authorList>
    </citation>
    <scope>NUCLEOTIDE SEQUENCE</scope>
    <source>
        <strain evidence="5">Niue_2</strain>
        <tissue evidence="5">Leaf</tissue>
    </source>
</reference>
<dbReference type="SMR" id="A0A843V8P4"/>
<evidence type="ECO:0000256" key="2">
    <source>
        <dbReference type="PROSITE-ProRule" id="PRU00285"/>
    </source>
</evidence>
<dbReference type="AlphaFoldDB" id="A0A843V8P4"/>
<feature type="domain" description="SHSP" evidence="4">
    <location>
        <begin position="37"/>
        <end position="154"/>
    </location>
</feature>
<keyword evidence="6" id="KW-1185">Reference proteome</keyword>
<dbReference type="PROSITE" id="PS01031">
    <property type="entry name" value="SHSP"/>
    <property type="match status" value="1"/>
</dbReference>
<dbReference type="OrthoDB" id="775833at2759"/>
<dbReference type="Proteomes" id="UP000652761">
    <property type="component" value="Unassembled WGS sequence"/>
</dbReference>
<evidence type="ECO:0000256" key="1">
    <source>
        <dbReference type="ARBA" id="ARBA00023016"/>
    </source>
</evidence>
<dbReference type="Pfam" id="PF00011">
    <property type="entry name" value="HSP20"/>
    <property type="match status" value="1"/>
</dbReference>
<comment type="similarity">
    <text evidence="2 3">Belongs to the small heat shock protein (HSP20) family.</text>
</comment>
<dbReference type="InterPro" id="IPR008978">
    <property type="entry name" value="HSP20-like_chaperone"/>
</dbReference>
<gene>
    <name evidence="5" type="ORF">Taro_020511</name>
</gene>
<dbReference type="PANTHER" id="PTHR11527">
    <property type="entry name" value="HEAT-SHOCK PROTEIN 20 FAMILY MEMBER"/>
    <property type="match status" value="1"/>
</dbReference>
<dbReference type="EMBL" id="NMUH01001019">
    <property type="protein sequence ID" value="MQL87959.1"/>
    <property type="molecule type" value="Genomic_DNA"/>
</dbReference>
<dbReference type="Gene3D" id="2.60.40.790">
    <property type="match status" value="1"/>
</dbReference>
<evidence type="ECO:0000313" key="5">
    <source>
        <dbReference type="EMBL" id="MQL87959.1"/>
    </source>
</evidence>
<proteinExistence type="inferred from homology"/>
<dbReference type="InterPro" id="IPR002068">
    <property type="entry name" value="A-crystallin/Hsp20_dom"/>
</dbReference>
<accession>A0A843V8P4</accession>
<comment type="caution">
    <text evidence="5">The sequence shown here is derived from an EMBL/GenBank/DDBJ whole genome shotgun (WGS) entry which is preliminary data.</text>
</comment>
<dbReference type="SUPFAM" id="SSF49764">
    <property type="entry name" value="HSP20-like chaperones"/>
    <property type="match status" value="1"/>
</dbReference>
<name>A0A843V8P4_COLES</name>
<dbReference type="InterPro" id="IPR031107">
    <property type="entry name" value="Small_HSP"/>
</dbReference>
<evidence type="ECO:0000256" key="3">
    <source>
        <dbReference type="RuleBase" id="RU003616"/>
    </source>
</evidence>
<organism evidence="5 6">
    <name type="scientific">Colocasia esculenta</name>
    <name type="common">Wild taro</name>
    <name type="synonym">Arum esculentum</name>
    <dbReference type="NCBI Taxonomy" id="4460"/>
    <lineage>
        <taxon>Eukaryota</taxon>
        <taxon>Viridiplantae</taxon>
        <taxon>Streptophyta</taxon>
        <taxon>Embryophyta</taxon>
        <taxon>Tracheophyta</taxon>
        <taxon>Spermatophyta</taxon>
        <taxon>Magnoliopsida</taxon>
        <taxon>Liliopsida</taxon>
        <taxon>Araceae</taxon>
        <taxon>Aroideae</taxon>
        <taxon>Colocasieae</taxon>
        <taxon>Colocasia</taxon>
    </lineage>
</organism>